<organism evidence="2 3">
    <name type="scientific">Dyadobacter arcticus</name>
    <dbReference type="NCBI Taxonomy" id="1078754"/>
    <lineage>
        <taxon>Bacteria</taxon>
        <taxon>Pseudomonadati</taxon>
        <taxon>Bacteroidota</taxon>
        <taxon>Cytophagia</taxon>
        <taxon>Cytophagales</taxon>
        <taxon>Spirosomataceae</taxon>
        <taxon>Dyadobacter</taxon>
    </lineage>
</organism>
<name>A0ABX0USA2_9BACT</name>
<dbReference type="SUPFAM" id="SSF82866">
    <property type="entry name" value="Multidrug efflux transporter AcrB transmembrane domain"/>
    <property type="match status" value="2"/>
</dbReference>
<keyword evidence="1" id="KW-0472">Membrane</keyword>
<dbReference type="Proteomes" id="UP001179181">
    <property type="component" value="Unassembled WGS sequence"/>
</dbReference>
<dbReference type="EMBL" id="JAASQJ010000006">
    <property type="protein sequence ID" value="NIJ55847.1"/>
    <property type="molecule type" value="Genomic_DNA"/>
</dbReference>
<dbReference type="Gene3D" id="3.30.2090.10">
    <property type="entry name" value="Multidrug efflux transporter AcrB TolC docking domain, DN and DC subdomains"/>
    <property type="match status" value="2"/>
</dbReference>
<feature type="transmembrane region" description="Helical" evidence="1">
    <location>
        <begin position="953"/>
        <end position="974"/>
    </location>
</feature>
<feature type="transmembrane region" description="Helical" evidence="1">
    <location>
        <begin position="431"/>
        <end position="451"/>
    </location>
</feature>
<dbReference type="RefSeq" id="WP_167276331.1">
    <property type="nucleotide sequence ID" value="NZ_JAASQJ010000006.1"/>
</dbReference>
<dbReference type="SUPFAM" id="SSF82714">
    <property type="entry name" value="Multidrug efflux transporter AcrB TolC docking domain, DN and DC subdomains"/>
    <property type="match status" value="2"/>
</dbReference>
<feature type="transmembrane region" description="Helical" evidence="1">
    <location>
        <begin position="986"/>
        <end position="1010"/>
    </location>
</feature>
<accession>A0ABX0USA2</accession>
<feature type="transmembrane region" description="Helical" evidence="1">
    <location>
        <begin position="856"/>
        <end position="874"/>
    </location>
</feature>
<evidence type="ECO:0000313" key="2">
    <source>
        <dbReference type="EMBL" id="NIJ55847.1"/>
    </source>
</evidence>
<keyword evidence="1" id="KW-1133">Transmembrane helix</keyword>
<feature type="transmembrane region" description="Helical" evidence="1">
    <location>
        <begin position="526"/>
        <end position="543"/>
    </location>
</feature>
<feature type="transmembrane region" description="Helical" evidence="1">
    <location>
        <begin position="881"/>
        <end position="901"/>
    </location>
</feature>
<feature type="transmembrane region" description="Helical" evidence="1">
    <location>
        <begin position="334"/>
        <end position="353"/>
    </location>
</feature>
<dbReference type="Gene3D" id="1.20.1640.10">
    <property type="entry name" value="Multidrug efflux transporter AcrB transmembrane domain"/>
    <property type="match status" value="2"/>
</dbReference>
<gene>
    <name evidence="2" type="ORF">FHS68_005040</name>
</gene>
<dbReference type="Gene3D" id="3.30.70.1440">
    <property type="entry name" value="Multidrug efflux transporter AcrB pore domain"/>
    <property type="match status" value="1"/>
</dbReference>
<keyword evidence="1" id="KW-0812">Transmembrane</keyword>
<dbReference type="SUPFAM" id="SSF82693">
    <property type="entry name" value="Multidrug efflux transporter AcrB pore domain, PN1, PN2, PC1 and PC2 subdomains"/>
    <property type="match status" value="3"/>
</dbReference>
<dbReference type="InterPro" id="IPR001036">
    <property type="entry name" value="Acrflvin-R"/>
</dbReference>
<reference evidence="2 3" key="1">
    <citation type="submission" date="2020-03" db="EMBL/GenBank/DDBJ databases">
        <title>Genomic Encyclopedia of Type Strains, Phase IV (KMG-IV): sequencing the most valuable type-strain genomes for metagenomic binning, comparative biology and taxonomic classification.</title>
        <authorList>
            <person name="Goeker M."/>
        </authorList>
    </citation>
    <scope>NUCLEOTIDE SEQUENCE [LARGE SCALE GENOMIC DNA]</scope>
    <source>
        <strain evidence="2 3">DSM 102865</strain>
    </source>
</reference>
<dbReference type="Pfam" id="PF00873">
    <property type="entry name" value="ACR_tran"/>
    <property type="match status" value="1"/>
</dbReference>
<proteinExistence type="predicted"/>
<keyword evidence="3" id="KW-1185">Reference proteome</keyword>
<feature type="transmembrane region" description="Helical" evidence="1">
    <location>
        <begin position="907"/>
        <end position="932"/>
    </location>
</feature>
<dbReference type="InterPro" id="IPR027463">
    <property type="entry name" value="AcrB_DN_DC_subdom"/>
</dbReference>
<dbReference type="PANTHER" id="PTHR32063">
    <property type="match status" value="1"/>
</dbReference>
<dbReference type="PANTHER" id="PTHR32063:SF28">
    <property type="entry name" value="BLR2861 PROTEIN"/>
    <property type="match status" value="1"/>
</dbReference>
<evidence type="ECO:0000256" key="1">
    <source>
        <dbReference type="SAM" id="Phobius"/>
    </source>
</evidence>
<comment type="caution">
    <text evidence="2">The sequence shown here is derived from an EMBL/GenBank/DDBJ whole genome shotgun (WGS) entry which is preliminary data.</text>
</comment>
<dbReference type="Gene3D" id="3.30.70.1320">
    <property type="entry name" value="Multidrug efflux transporter AcrB pore domain like"/>
    <property type="match status" value="1"/>
</dbReference>
<feature type="transmembrane region" description="Helical" evidence="1">
    <location>
        <begin position="463"/>
        <end position="489"/>
    </location>
</feature>
<sequence>MSISTLSIKRPVLAIVMNLLIILFGFLGYKFLGMREFPSIDPPVVSIRTSYTGANADIIESQITEPLEKQLNSIEGIKSINSTSSQGTSQITVEFDIGVDMERAANDVRDKVGSASRTLPLDIDGPPVVAKADANSEPIIVLTFKSDTRSHLEVSDYAENVIAQRLQTIEGVSEIRIFGQKKYAMRIWMDPIKMASLGITTQDVKIALDKENVELPSGKIAGDNTELTVKTIGRFRTEEDFNEMIIKSSVTQTIHLKDIGYAILGPENEETILRLDNVPMIGLAISPMPGANYLDIAEEVNKRMAAIKKELPKDYQLDTLIDNTIFVERSIEEVGETLLIAIILVVLIIYLFFRDWLIAFRPLIDIPVSLIGTFFVMYVMGFSINVLTLLAIVLATGLVVDDGIVVTENIFKKIEQGMGPIEAAIKGANEIIFAVLSTSITLASVFLPVIFMEGFVGKLFREFGIVISTAVLISAFVSLTLTPMLNAYLVRKTPKKSWFYEKTEPFFVMITESYGSALGKFLKMRWVAIPLVAITVGMIWFFGKDLQSELAPLDDRNWFRINMTAPEGSSFEFTDRYVQNVGQMLMDSMPGRKGLMLITSPGNSGLGAANTGSGRIALVDKTLRKETQQEIADHINQKLKQMPDAKSFVVQQQTISVDSRGGLPIQYVIQAPDFERLREYLPKFMEEVSNDPTFAITDVNLKFSKPEIQIAIDREKAKSLGVSVQDVAQTMQLAFAGQRFGYFTMNGRQYQVIGQYDRGNRDEPLDLKSMFVKTSSGNLAQLDNIVRADEESSPPQLFHYNRYMSATIQAALAPGKTIGDGIAAMDRIRDKLNDETIQTALSGSSRDYAESSSNTMFSFFLALILIYFILAAQFESFIDPFIIMFTVPLAIGGAVFSLWYFDQTLNIFSQIGMIMLIGLVTKNGILIVEFANQLREQGRSIQEAALEAATLRFRPILMTSLATILGALPIAMALGSAGKSRMSMGIVIMGGLLFSLVLTLYVIPAIYTFFSRPKNFEKMRMIDRVARESELEEEQEHV</sequence>
<protein>
    <submittedName>
        <fullName evidence="2">Multidrug efflux pump</fullName>
    </submittedName>
</protein>
<dbReference type="Gene3D" id="3.30.70.1430">
    <property type="entry name" value="Multidrug efflux transporter AcrB pore domain"/>
    <property type="match status" value="2"/>
</dbReference>
<evidence type="ECO:0000313" key="3">
    <source>
        <dbReference type="Proteomes" id="UP001179181"/>
    </source>
</evidence>
<feature type="transmembrane region" description="Helical" evidence="1">
    <location>
        <begin position="12"/>
        <end position="32"/>
    </location>
</feature>
<dbReference type="PRINTS" id="PR00702">
    <property type="entry name" value="ACRIFLAVINRP"/>
</dbReference>